<dbReference type="EMBL" id="KE504224">
    <property type="protein sequence ID" value="EPS94722.1"/>
    <property type="molecule type" value="Genomic_DNA"/>
</dbReference>
<dbReference type="AlphaFoldDB" id="S8DPY5"/>
<evidence type="ECO:0000313" key="2">
    <source>
        <dbReference type="EMBL" id="EPS94722.1"/>
    </source>
</evidence>
<reference evidence="2 3" key="1">
    <citation type="journal article" date="2012" name="Science">
        <title>The Paleozoic origin of enzymatic lignin decomposition reconstructed from 31 fungal genomes.</title>
        <authorList>
            <person name="Floudas D."/>
            <person name="Binder M."/>
            <person name="Riley R."/>
            <person name="Barry K."/>
            <person name="Blanchette R.A."/>
            <person name="Henrissat B."/>
            <person name="Martinez A.T."/>
            <person name="Otillar R."/>
            <person name="Spatafora J.W."/>
            <person name="Yadav J.S."/>
            <person name="Aerts A."/>
            <person name="Benoit I."/>
            <person name="Boyd A."/>
            <person name="Carlson A."/>
            <person name="Copeland A."/>
            <person name="Coutinho P.M."/>
            <person name="de Vries R.P."/>
            <person name="Ferreira P."/>
            <person name="Findley K."/>
            <person name="Foster B."/>
            <person name="Gaskell J."/>
            <person name="Glotzer D."/>
            <person name="Gorecki P."/>
            <person name="Heitman J."/>
            <person name="Hesse C."/>
            <person name="Hori C."/>
            <person name="Igarashi K."/>
            <person name="Jurgens J.A."/>
            <person name="Kallen N."/>
            <person name="Kersten P."/>
            <person name="Kohler A."/>
            <person name="Kuees U."/>
            <person name="Kumar T.K.A."/>
            <person name="Kuo A."/>
            <person name="LaButti K."/>
            <person name="Larrondo L.F."/>
            <person name="Lindquist E."/>
            <person name="Ling A."/>
            <person name="Lombard V."/>
            <person name="Lucas S."/>
            <person name="Lundell T."/>
            <person name="Martin R."/>
            <person name="McLaughlin D.J."/>
            <person name="Morgenstern I."/>
            <person name="Morin E."/>
            <person name="Murat C."/>
            <person name="Nagy L.G."/>
            <person name="Nolan M."/>
            <person name="Ohm R.A."/>
            <person name="Patyshakuliyeva A."/>
            <person name="Rokas A."/>
            <person name="Ruiz-Duenas F.J."/>
            <person name="Sabat G."/>
            <person name="Salamov A."/>
            <person name="Samejima M."/>
            <person name="Schmutz J."/>
            <person name="Slot J.C."/>
            <person name="St John F."/>
            <person name="Stenlid J."/>
            <person name="Sun H."/>
            <person name="Sun S."/>
            <person name="Syed K."/>
            <person name="Tsang A."/>
            <person name="Wiebenga A."/>
            <person name="Young D."/>
            <person name="Pisabarro A."/>
            <person name="Eastwood D.C."/>
            <person name="Martin F."/>
            <person name="Cullen D."/>
            <person name="Grigoriev I.V."/>
            <person name="Hibbett D.S."/>
        </authorList>
    </citation>
    <scope>NUCLEOTIDE SEQUENCE</scope>
    <source>
        <strain evidence="3">FP-58527</strain>
    </source>
</reference>
<sequence>MNGPGDLAVRPAEEPARWISGSTTFVVRRTAQSSDLPYRVYSSEVPGALIGLVWVGFGIMPSARWYRPSR</sequence>
<accession>S8DPY5</accession>
<dbReference type="HOGENOM" id="CLU_2757804_0_0_1"/>
<gene>
    <name evidence="2" type="ORF">FOMPIDRAFT_123345</name>
</gene>
<evidence type="ECO:0000313" key="3">
    <source>
        <dbReference type="Proteomes" id="UP000015241"/>
    </source>
</evidence>
<keyword evidence="3" id="KW-1185">Reference proteome</keyword>
<dbReference type="InParanoid" id="S8DPY5"/>
<keyword evidence="1" id="KW-1133">Transmembrane helix</keyword>
<evidence type="ECO:0000256" key="1">
    <source>
        <dbReference type="SAM" id="Phobius"/>
    </source>
</evidence>
<feature type="transmembrane region" description="Helical" evidence="1">
    <location>
        <begin position="45"/>
        <end position="66"/>
    </location>
</feature>
<protein>
    <submittedName>
        <fullName evidence="2">Uncharacterized protein</fullName>
    </submittedName>
</protein>
<organism evidence="2 3">
    <name type="scientific">Fomitopsis schrenkii</name>
    <name type="common">Brown rot fungus</name>
    <dbReference type="NCBI Taxonomy" id="2126942"/>
    <lineage>
        <taxon>Eukaryota</taxon>
        <taxon>Fungi</taxon>
        <taxon>Dikarya</taxon>
        <taxon>Basidiomycota</taxon>
        <taxon>Agaricomycotina</taxon>
        <taxon>Agaricomycetes</taxon>
        <taxon>Polyporales</taxon>
        <taxon>Fomitopsis</taxon>
    </lineage>
</organism>
<proteinExistence type="predicted"/>
<name>S8DPY5_FOMSC</name>
<dbReference type="Proteomes" id="UP000015241">
    <property type="component" value="Unassembled WGS sequence"/>
</dbReference>
<keyword evidence="1" id="KW-0812">Transmembrane</keyword>
<keyword evidence="1" id="KW-0472">Membrane</keyword>